<evidence type="ECO:0000256" key="1">
    <source>
        <dbReference type="SAM" id="Phobius"/>
    </source>
</evidence>
<dbReference type="KEGG" id="orh:Ornrh_1160"/>
<dbReference type="EMBL" id="CP003283">
    <property type="protein sequence ID" value="AFL96907.1"/>
    <property type="molecule type" value="Genomic_DNA"/>
</dbReference>
<keyword evidence="1" id="KW-0472">Membrane</keyword>
<evidence type="ECO:0000313" key="10">
    <source>
        <dbReference type="EMBL" id="AFL97789.1"/>
    </source>
</evidence>
<feature type="transmembrane region" description="Helical" evidence="1">
    <location>
        <begin position="20"/>
        <end position="44"/>
    </location>
</feature>
<keyword evidence="1" id="KW-0812">Transmembrane</keyword>
<dbReference type="EMBL" id="CP003283">
    <property type="protein sequence ID" value="AFL96596.1"/>
    <property type="molecule type" value="Genomic_DNA"/>
</dbReference>
<dbReference type="PATRIC" id="fig|867902.3.peg.1029"/>
<evidence type="ECO:0000313" key="2">
    <source>
        <dbReference type="EMBL" id="AFL96596.1"/>
    </source>
</evidence>
<dbReference type="KEGG" id="orh:Ornrh_1656"/>
<evidence type="ECO:0000313" key="3">
    <source>
        <dbReference type="EMBL" id="AFL96637.1"/>
    </source>
</evidence>
<reference evidence="2 12" key="1">
    <citation type="submission" date="2012-06" db="EMBL/GenBank/DDBJ databases">
        <title>The complete genome of Ornithobacterium rhinotracheale DSM 15997.</title>
        <authorList>
            <consortium name="US DOE Joint Genome Institute (JGI-PGF)"/>
            <person name="Lucas S."/>
            <person name="Copeland A."/>
            <person name="Lapidus A."/>
            <person name="Goodwin L."/>
            <person name="Pitluck S."/>
            <person name="Peters L."/>
            <person name="Mikhailova N."/>
            <person name="Teshima H."/>
            <person name="Kyrpides N."/>
            <person name="Mavromatis K."/>
            <person name="Pagani I."/>
            <person name="Ivanova N."/>
            <person name="Ovchinnikova G."/>
            <person name="Zeytun A."/>
            <person name="Detter J.C."/>
            <person name="Han C."/>
            <person name="Land M."/>
            <person name="Hauser L."/>
            <person name="Markowitz V."/>
            <person name="Cheng J.-F."/>
            <person name="Hugenholtz P."/>
            <person name="Woyke T."/>
            <person name="Wu D."/>
            <person name="Lang E."/>
            <person name="Kopitz M."/>
            <person name="Brambilla E."/>
            <person name="Klenk H.-P."/>
            <person name="Eisen J.A."/>
        </authorList>
    </citation>
    <scope>NUCLEOTIDE SEQUENCE [LARGE SCALE GENOMIC DNA]</scope>
    <source>
        <strain evidence="12">ATCC 51463 / DSM 15997 / CCUG 23171 / LMG 9086</strain>
        <strain evidence="2">DSM 15997</strain>
    </source>
</reference>
<proteinExistence type="predicted"/>
<dbReference type="KEGG" id="orh:Ornrh_0389"/>
<evidence type="ECO:0000313" key="7">
    <source>
        <dbReference type="EMBL" id="AFL97284.1"/>
    </source>
</evidence>
<dbReference type="KEGG" id="orh:Ornrh_1042"/>
<evidence type="ECO:0000313" key="12">
    <source>
        <dbReference type="Proteomes" id="UP000006051"/>
    </source>
</evidence>
<dbReference type="KEGG" id="orh:Ornrh_1631"/>
<dbReference type="EMBL" id="CP003283">
    <property type="protein sequence ID" value="AFL96859.1"/>
    <property type="molecule type" value="Genomic_DNA"/>
</dbReference>
<keyword evidence="1" id="KW-1133">Transmembrane helix</keyword>
<dbReference type="KEGG" id="orh:Ornrh_0430"/>
<name>I3ZY12_ORNRL</name>
<dbReference type="EMBL" id="CP003283">
    <property type="protein sequence ID" value="AFL97233.1"/>
    <property type="molecule type" value="Genomic_DNA"/>
</dbReference>
<evidence type="ECO:0000313" key="11">
    <source>
        <dbReference type="EMBL" id="AFL97813.1"/>
    </source>
</evidence>
<evidence type="ECO:0000313" key="5">
    <source>
        <dbReference type="EMBL" id="AFL96907.1"/>
    </source>
</evidence>
<dbReference type="HOGENOM" id="CLU_3046009_0_0_10"/>
<organism evidence="2 12">
    <name type="scientific">Ornithobacterium rhinotracheale (strain ATCC 51463 / DSM 15997 / CCUG 23171 / CIP 104009 / LMG 9086)</name>
    <dbReference type="NCBI Taxonomy" id="867902"/>
    <lineage>
        <taxon>Bacteria</taxon>
        <taxon>Pseudomonadati</taxon>
        <taxon>Bacteroidota</taxon>
        <taxon>Flavobacteriia</taxon>
        <taxon>Flavobacteriales</taxon>
        <taxon>Weeksellaceae</taxon>
        <taxon>Ornithobacterium</taxon>
    </lineage>
</organism>
<protein>
    <submittedName>
        <fullName evidence="2">Uncharacterized protein</fullName>
    </submittedName>
</protein>
<dbReference type="KEGG" id="orh:Ornrh_1530"/>
<dbReference type="EMBL" id="CP003283">
    <property type="protein sequence ID" value="AFL97345.1"/>
    <property type="molecule type" value="Genomic_DNA"/>
</dbReference>
<dbReference type="EMBL" id="CP003283">
    <property type="protein sequence ID" value="AFL96637.1"/>
    <property type="molecule type" value="Genomic_DNA"/>
</dbReference>
<dbReference type="EMBL" id="CP003283">
    <property type="protein sequence ID" value="AFL97813.1"/>
    <property type="molecule type" value="Genomic_DNA"/>
</dbReference>
<dbReference type="STRING" id="867902.Ornrh_0389"/>
<evidence type="ECO:0000313" key="8">
    <source>
        <dbReference type="EMBL" id="AFL97345.1"/>
    </source>
</evidence>
<dbReference type="EMBL" id="CP003283">
    <property type="protein sequence ID" value="AFL97696.1"/>
    <property type="molecule type" value="Genomic_DNA"/>
</dbReference>
<dbReference type="AlphaFoldDB" id="I3ZY12"/>
<evidence type="ECO:0000313" key="6">
    <source>
        <dbReference type="EMBL" id="AFL97233.1"/>
    </source>
</evidence>
<accession>I3ZY12</accession>
<dbReference type="KEGG" id="orh:Ornrh_1094"/>
<evidence type="ECO:0000313" key="4">
    <source>
        <dbReference type="EMBL" id="AFL96859.1"/>
    </source>
</evidence>
<dbReference type="RefSeq" id="WP_014790223.1">
    <property type="nucleotide sequence ID" value="NC_018016.1"/>
</dbReference>
<dbReference type="EMBL" id="CP003283">
    <property type="protein sequence ID" value="AFL97789.1"/>
    <property type="molecule type" value="Genomic_DNA"/>
</dbReference>
<dbReference type="Proteomes" id="UP000006051">
    <property type="component" value="Chromosome"/>
</dbReference>
<evidence type="ECO:0000313" key="9">
    <source>
        <dbReference type="EMBL" id="AFL97696.1"/>
    </source>
</evidence>
<dbReference type="EMBL" id="CP003283">
    <property type="protein sequence ID" value="AFL97284.1"/>
    <property type="molecule type" value="Genomic_DNA"/>
</dbReference>
<gene>
    <name evidence="2" type="ordered locus">Ornrh_0389</name>
    <name evidence="3" type="ordered locus">Ornrh_0430</name>
    <name evidence="4" type="ordered locus">Ornrh_0661</name>
    <name evidence="5" type="ordered locus">Ornrh_0709</name>
    <name evidence="6" type="ordered locus">Ornrh_1042</name>
    <name evidence="7" type="ordered locus">Ornrh_1094</name>
    <name evidence="8" type="ordered locus">Ornrh_1160</name>
    <name evidence="9" type="ordered locus">Ornrh_1530</name>
    <name evidence="10" type="ordered locus">Ornrh_1631</name>
    <name evidence="11" type="ordered locus">Ornrh_1656</name>
</gene>
<sequence>MKELITKVDSFLLKPLSGNGAGTSIATFLVLGLGAVILSVYMGWIKIKGKRRGW</sequence>
<dbReference type="KEGG" id="orh:Ornrh_0709"/>
<keyword evidence="12" id="KW-1185">Reference proteome</keyword>
<dbReference type="GeneID" id="71570572"/>
<dbReference type="KEGG" id="orh:Ornrh_0661"/>